<protein>
    <submittedName>
        <fullName evidence="1">Uncharacterized protein</fullName>
    </submittedName>
</protein>
<evidence type="ECO:0000313" key="1">
    <source>
        <dbReference type="EMBL" id="JAD52551.1"/>
    </source>
</evidence>
<proteinExistence type="predicted"/>
<accession>A0A0A9AN43</accession>
<reference evidence="1" key="2">
    <citation type="journal article" date="2015" name="Data Brief">
        <title>Shoot transcriptome of the giant reed, Arundo donax.</title>
        <authorList>
            <person name="Barrero R.A."/>
            <person name="Guerrero F.D."/>
            <person name="Moolhuijzen P."/>
            <person name="Goolsby J.A."/>
            <person name="Tidwell J."/>
            <person name="Bellgard S.E."/>
            <person name="Bellgard M.I."/>
        </authorList>
    </citation>
    <scope>NUCLEOTIDE SEQUENCE</scope>
    <source>
        <tissue evidence="1">Shoot tissue taken approximately 20 cm above the soil surface</tissue>
    </source>
</reference>
<dbReference type="EMBL" id="GBRH01245344">
    <property type="protein sequence ID" value="JAD52551.1"/>
    <property type="molecule type" value="Transcribed_RNA"/>
</dbReference>
<reference evidence="1" key="1">
    <citation type="submission" date="2014-09" db="EMBL/GenBank/DDBJ databases">
        <authorList>
            <person name="Magalhaes I.L.F."/>
            <person name="Oliveira U."/>
            <person name="Santos F.R."/>
            <person name="Vidigal T.H.D.A."/>
            <person name="Brescovit A.D."/>
            <person name="Santos A.J."/>
        </authorList>
    </citation>
    <scope>NUCLEOTIDE SEQUENCE</scope>
    <source>
        <tissue evidence="1">Shoot tissue taken approximately 20 cm above the soil surface</tissue>
    </source>
</reference>
<name>A0A0A9AN43_ARUDO</name>
<sequence length="98" mass="10787">MGYALMPSMVYTDVDKLRKRSLLVQQQEHTGEALYSSLDANVEDKSRIWMFAAWGIVELSGDICLSGSAAAVIQVFWVPKLVAENILVITNTEPSATP</sequence>
<dbReference type="AlphaFoldDB" id="A0A0A9AN43"/>
<organism evidence="1">
    <name type="scientific">Arundo donax</name>
    <name type="common">Giant reed</name>
    <name type="synonym">Donax arundinaceus</name>
    <dbReference type="NCBI Taxonomy" id="35708"/>
    <lineage>
        <taxon>Eukaryota</taxon>
        <taxon>Viridiplantae</taxon>
        <taxon>Streptophyta</taxon>
        <taxon>Embryophyta</taxon>
        <taxon>Tracheophyta</taxon>
        <taxon>Spermatophyta</taxon>
        <taxon>Magnoliopsida</taxon>
        <taxon>Liliopsida</taxon>
        <taxon>Poales</taxon>
        <taxon>Poaceae</taxon>
        <taxon>PACMAD clade</taxon>
        <taxon>Arundinoideae</taxon>
        <taxon>Arundineae</taxon>
        <taxon>Arundo</taxon>
    </lineage>
</organism>